<dbReference type="RefSeq" id="NP_001027606.1">
    <property type="nucleotide sequence ID" value="NM_001032434.1"/>
</dbReference>
<reference evidence="3" key="1">
    <citation type="submission" date="2000-01" db="EMBL/GenBank/DDBJ databases">
        <title>Characterization of Brachyury downstream notochord genes in the Ciona intestinalis embryo.</title>
        <authorList>
            <person name="Hotta K."/>
            <person name="Takahashi H."/>
            <person name="Asakura T."/>
            <person name="Saitoh B."/>
            <person name="Takatori N."/>
            <person name="Satou Y."/>
            <person name="Satoh N."/>
        </authorList>
    </citation>
    <scope>NUCLEOTIDE SEQUENCE</scope>
</reference>
<sequence>MHSVLLPVLYNTIIRTIPPAPKSPLAKGPGSAFDQLSGNSSIFASENRSAEEYRQTGSFNMRRKSTSSAVSNEEMHPQHFCSPTKGDTLPLIKKPGREEKSVLKQHAALSNTDLPRNALVNFLGSVEMSSDELRLLSLERSLLTLQGCEGRFGLLRILGDGFSLQDCNEVGAEALPVQQKNRKKKKKSGYNETEDNDDRKPKGVPNILSCMKCVGPSRYQVLQHNNSINLKGYEVMKRKRKMIVFDYRRIIYCGADIDGASPNLLTWLYHTVTGSYSSVQCYAVVCDDPQHARNLARAIGQQMAALR</sequence>
<accession>A0A1W2VN38</accession>
<feature type="region of interest" description="Disordered" evidence="1">
    <location>
        <begin position="178"/>
        <end position="203"/>
    </location>
</feature>
<organism evidence="3">
    <name type="scientific">Ciona intestinalis</name>
    <name type="common">Transparent sea squirt</name>
    <name type="synonym">Ascidia intestinalis</name>
    <dbReference type="NCBI Taxonomy" id="7719"/>
    <lineage>
        <taxon>Eukaryota</taxon>
        <taxon>Metazoa</taxon>
        <taxon>Chordata</taxon>
        <taxon>Tunicata</taxon>
        <taxon>Ascidiacea</taxon>
        <taxon>Phlebobranchia</taxon>
        <taxon>Cionidae</taxon>
        <taxon>Ciona</taxon>
    </lineage>
</organism>
<dbReference type="EMBL" id="AB036850">
    <property type="protein sequence ID" value="BAB00627.1"/>
    <property type="molecule type" value="mRNA"/>
</dbReference>
<dbReference type="KEGG" id="cin:445604"/>
<dbReference type="InterPro" id="IPR006020">
    <property type="entry name" value="PTB/PI_dom"/>
</dbReference>
<dbReference type="GeneID" id="445604"/>
<dbReference type="AlphaFoldDB" id="Q9NDQ0"/>
<evidence type="ECO:0000313" key="3">
    <source>
        <dbReference type="EMBL" id="BAB00627.1"/>
    </source>
</evidence>
<name>Q9NDQ0_CIOIN</name>
<dbReference type="Pfam" id="PF14719">
    <property type="entry name" value="PID_2"/>
    <property type="match status" value="1"/>
</dbReference>
<dbReference type="CDD" id="cd00934">
    <property type="entry name" value="PTB"/>
    <property type="match status" value="1"/>
</dbReference>
<proteinExistence type="evidence at transcript level"/>
<accession>Q9NDQ0</accession>
<dbReference type="InterPro" id="IPR011993">
    <property type="entry name" value="PH-like_dom_sf"/>
</dbReference>
<dbReference type="CTD" id="445604"/>
<evidence type="ECO:0000259" key="2">
    <source>
        <dbReference type="Pfam" id="PF14719"/>
    </source>
</evidence>
<protein>
    <submittedName>
        <fullName evidence="3">Not4</fullName>
    </submittedName>
</protein>
<feature type="domain" description="PID" evidence="2">
    <location>
        <begin position="224"/>
        <end position="304"/>
    </location>
</feature>
<gene>
    <name evidence="3" type="primary">Ci-Not4</name>
</gene>
<dbReference type="Gene3D" id="2.30.29.30">
    <property type="entry name" value="Pleckstrin-homology domain (PH domain)/Phosphotyrosine-binding domain (PTB)"/>
    <property type="match status" value="1"/>
</dbReference>
<evidence type="ECO:0000256" key="1">
    <source>
        <dbReference type="SAM" id="MobiDB-lite"/>
    </source>
</evidence>